<evidence type="ECO:0000313" key="11">
    <source>
        <dbReference type="EMBL" id="KAK9815771.1"/>
    </source>
</evidence>
<feature type="transmembrane region" description="Helical" evidence="9">
    <location>
        <begin position="148"/>
        <end position="176"/>
    </location>
</feature>
<feature type="domain" description="Amino acid transporter transmembrane" evidence="10">
    <location>
        <begin position="71"/>
        <end position="484"/>
    </location>
</feature>
<feature type="transmembrane region" description="Helical" evidence="9">
    <location>
        <begin position="229"/>
        <end position="251"/>
    </location>
</feature>
<keyword evidence="5" id="KW-0029">Amino-acid transport</keyword>
<feature type="transmembrane region" description="Helical" evidence="9">
    <location>
        <begin position="428"/>
        <end position="452"/>
    </location>
</feature>
<dbReference type="AlphaFoldDB" id="A0AAW1PQ25"/>
<gene>
    <name evidence="11" type="ORF">WJX72_009225</name>
</gene>
<sequence length="490" mass="52579">MSIFTLVKSCDLRLCSMGKPLEEEADFREPLLRPEPAGPIRDPENGSVAHLPAAPSQPVFDSHGQPIEDQCSITSSVFNLANTTIGAGIMALPRAFATLGIMLGTVMLVITYALSYFSLATIVRASEQFKEQTYADLVRSQFGRAGSLLLQLSIIINNAGIMIIYLIILGDVLVGVGPTYNGLITNALHIHSGDVWYVSRPFVLAVACFCVLGPLIALKSLRGLSKVSVASMVLALTFCGSMFGLAILAYFKGQVSDIYILPNPDMLGRDIKHILPAALGVMPVLMTAYICHFNLIPVMHSMYCPTKSRILKVVRRSLTVCTVAYLLIAIGGYIVFGSSTDGDVLRNITPENLTPLIGRTPAEVFCTAVRLAYCICLSAAFALVNWALRETLASLILREEHLAGVGFYALTCATLGVLYATAVVVPSIWFAMSLMGATASVTLGFIFPGLLATKLDSQSGLRMLLAYTMVATGVVTGVAGVLKTVVWDQH</sequence>
<evidence type="ECO:0000256" key="8">
    <source>
        <dbReference type="SAM" id="MobiDB-lite"/>
    </source>
</evidence>
<dbReference type="Pfam" id="PF01490">
    <property type="entry name" value="Aa_trans"/>
    <property type="match status" value="1"/>
</dbReference>
<evidence type="ECO:0000256" key="6">
    <source>
        <dbReference type="ARBA" id="ARBA00022989"/>
    </source>
</evidence>
<evidence type="ECO:0000256" key="3">
    <source>
        <dbReference type="ARBA" id="ARBA00022448"/>
    </source>
</evidence>
<keyword evidence="3" id="KW-0813">Transport</keyword>
<dbReference type="GO" id="GO:0015179">
    <property type="term" value="F:L-amino acid transmembrane transporter activity"/>
    <property type="evidence" value="ECO:0007669"/>
    <property type="project" value="TreeGrafter"/>
</dbReference>
<comment type="caution">
    <text evidence="11">The sequence shown here is derived from an EMBL/GenBank/DDBJ whole genome shotgun (WGS) entry which is preliminary data.</text>
</comment>
<dbReference type="PANTHER" id="PTHR22950:SF458">
    <property type="entry name" value="SODIUM-COUPLED NEUTRAL AMINO ACID TRANSPORTER 11-RELATED"/>
    <property type="match status" value="1"/>
</dbReference>
<feature type="transmembrane region" description="Helical" evidence="9">
    <location>
        <begin position="196"/>
        <end position="217"/>
    </location>
</feature>
<evidence type="ECO:0000256" key="9">
    <source>
        <dbReference type="SAM" id="Phobius"/>
    </source>
</evidence>
<feature type="transmembrane region" description="Helical" evidence="9">
    <location>
        <begin position="99"/>
        <end position="123"/>
    </location>
</feature>
<feature type="transmembrane region" description="Helical" evidence="9">
    <location>
        <begin position="400"/>
        <end position="422"/>
    </location>
</feature>
<comment type="similarity">
    <text evidence="2">Belongs to the amino acid/polyamine transporter 2 family.</text>
</comment>
<keyword evidence="7 9" id="KW-0472">Membrane</keyword>
<feature type="region of interest" description="Disordered" evidence="8">
    <location>
        <begin position="26"/>
        <end position="53"/>
    </location>
</feature>
<comment type="subcellular location">
    <subcellularLocation>
        <location evidence="1">Membrane</location>
        <topology evidence="1">Multi-pass membrane protein</topology>
    </subcellularLocation>
</comment>
<keyword evidence="12" id="KW-1185">Reference proteome</keyword>
<evidence type="ECO:0000256" key="1">
    <source>
        <dbReference type="ARBA" id="ARBA00004141"/>
    </source>
</evidence>
<organism evidence="11 12">
    <name type="scientific">[Myrmecia] bisecta</name>
    <dbReference type="NCBI Taxonomy" id="41462"/>
    <lineage>
        <taxon>Eukaryota</taxon>
        <taxon>Viridiplantae</taxon>
        <taxon>Chlorophyta</taxon>
        <taxon>core chlorophytes</taxon>
        <taxon>Trebouxiophyceae</taxon>
        <taxon>Trebouxiales</taxon>
        <taxon>Trebouxiaceae</taxon>
        <taxon>Myrmecia</taxon>
    </lineage>
</organism>
<dbReference type="EMBL" id="JALJOR010000006">
    <property type="protein sequence ID" value="KAK9815771.1"/>
    <property type="molecule type" value="Genomic_DNA"/>
</dbReference>
<dbReference type="InterPro" id="IPR013057">
    <property type="entry name" value="AA_transpt_TM"/>
</dbReference>
<evidence type="ECO:0000256" key="5">
    <source>
        <dbReference type="ARBA" id="ARBA00022970"/>
    </source>
</evidence>
<name>A0AAW1PQ25_9CHLO</name>
<feature type="transmembrane region" description="Helical" evidence="9">
    <location>
        <begin position="317"/>
        <end position="336"/>
    </location>
</feature>
<dbReference type="Proteomes" id="UP001489004">
    <property type="component" value="Unassembled WGS sequence"/>
</dbReference>
<evidence type="ECO:0000256" key="7">
    <source>
        <dbReference type="ARBA" id="ARBA00023136"/>
    </source>
</evidence>
<keyword evidence="6 9" id="KW-1133">Transmembrane helix</keyword>
<accession>A0AAW1PQ25</accession>
<protein>
    <recommendedName>
        <fullName evidence="10">Amino acid transporter transmembrane domain-containing protein</fullName>
    </recommendedName>
</protein>
<dbReference type="GO" id="GO:0016020">
    <property type="term" value="C:membrane"/>
    <property type="evidence" value="ECO:0007669"/>
    <property type="project" value="UniProtKB-SubCell"/>
</dbReference>
<feature type="transmembrane region" description="Helical" evidence="9">
    <location>
        <begin position="368"/>
        <end position="388"/>
    </location>
</feature>
<evidence type="ECO:0000256" key="2">
    <source>
        <dbReference type="ARBA" id="ARBA00008066"/>
    </source>
</evidence>
<feature type="transmembrane region" description="Helical" evidence="9">
    <location>
        <begin position="464"/>
        <end position="487"/>
    </location>
</feature>
<dbReference type="PANTHER" id="PTHR22950">
    <property type="entry name" value="AMINO ACID TRANSPORTER"/>
    <property type="match status" value="1"/>
</dbReference>
<evidence type="ECO:0000313" key="12">
    <source>
        <dbReference type="Proteomes" id="UP001489004"/>
    </source>
</evidence>
<evidence type="ECO:0000256" key="4">
    <source>
        <dbReference type="ARBA" id="ARBA00022692"/>
    </source>
</evidence>
<evidence type="ECO:0000259" key="10">
    <source>
        <dbReference type="Pfam" id="PF01490"/>
    </source>
</evidence>
<proteinExistence type="inferred from homology"/>
<reference evidence="11 12" key="1">
    <citation type="journal article" date="2024" name="Nat. Commun.">
        <title>Phylogenomics reveals the evolutionary origins of lichenization in chlorophyte algae.</title>
        <authorList>
            <person name="Puginier C."/>
            <person name="Libourel C."/>
            <person name="Otte J."/>
            <person name="Skaloud P."/>
            <person name="Haon M."/>
            <person name="Grisel S."/>
            <person name="Petersen M."/>
            <person name="Berrin J.G."/>
            <person name="Delaux P.M."/>
            <person name="Dal Grande F."/>
            <person name="Keller J."/>
        </authorList>
    </citation>
    <scope>NUCLEOTIDE SEQUENCE [LARGE SCALE GENOMIC DNA]</scope>
    <source>
        <strain evidence="11 12">SAG 2043</strain>
    </source>
</reference>
<feature type="transmembrane region" description="Helical" evidence="9">
    <location>
        <begin position="271"/>
        <end position="296"/>
    </location>
</feature>
<keyword evidence="4 9" id="KW-0812">Transmembrane</keyword>